<evidence type="ECO:0000256" key="2">
    <source>
        <dbReference type="ARBA" id="ARBA00001933"/>
    </source>
</evidence>
<dbReference type="PANTHER" id="PTHR30538">
    <property type="entry name" value="LYSINE 2,3-AMINOMUTASE-RELATED"/>
    <property type="match status" value="1"/>
</dbReference>
<evidence type="ECO:0000256" key="7">
    <source>
        <dbReference type="ARBA" id="ARBA00022898"/>
    </source>
</evidence>
<gene>
    <name evidence="13" type="ORF">MNBD_GAMMA13-1808</name>
</gene>
<dbReference type="GO" id="GO:0016853">
    <property type="term" value="F:isomerase activity"/>
    <property type="evidence" value="ECO:0007669"/>
    <property type="project" value="UniProtKB-KW"/>
</dbReference>
<sequence length="335" mass="37246">MRIIPGTRCQQQTPLWQTLLSQAITTPEELLQLLELPLDSLPACLAAGQKFHLRVPRGFAARMTRGDPEDPLLRQVLPVAEELEAVPGFSHDPLDELNAMPVPGVLHKYQGRLLLTATGACAVHCRYCFRRHYPYSEANPGRTPEQTFGYLRQHPEINEVILSGGDPLTLTDTKLSEWVDQLEMLPQITRLRIHSRVPVVLPERIDDNLLDWVKNTRLRLVLVIHANHANEIAADVSTALEKLKQVGITLLNQSVLLKGVNDSVSALAGLSEALLSASVLPYYLHQLDSVQGAAHFQVSDKKAIILLNQLRTRLPGYLVPELVRENPGQASKTPL</sequence>
<evidence type="ECO:0000313" key="13">
    <source>
        <dbReference type="EMBL" id="VAW73871.1"/>
    </source>
</evidence>
<dbReference type="Gene3D" id="3.20.20.70">
    <property type="entry name" value="Aldolase class I"/>
    <property type="match status" value="1"/>
</dbReference>
<evidence type="ECO:0000256" key="11">
    <source>
        <dbReference type="ARBA" id="ARBA00030756"/>
    </source>
</evidence>
<evidence type="ECO:0000256" key="6">
    <source>
        <dbReference type="ARBA" id="ARBA00022723"/>
    </source>
</evidence>
<dbReference type="InterPro" id="IPR007197">
    <property type="entry name" value="rSAM"/>
</dbReference>
<evidence type="ECO:0000259" key="12">
    <source>
        <dbReference type="PROSITE" id="PS51918"/>
    </source>
</evidence>
<keyword evidence="5" id="KW-0949">S-adenosyl-L-methionine</keyword>
<accession>A0A3B0Y2B6</accession>
<dbReference type="SFLD" id="SFLDS00029">
    <property type="entry name" value="Radical_SAM"/>
    <property type="match status" value="1"/>
</dbReference>
<keyword evidence="10 13" id="KW-0413">Isomerase</keyword>
<evidence type="ECO:0000256" key="3">
    <source>
        <dbReference type="ARBA" id="ARBA00022363"/>
    </source>
</evidence>
<evidence type="ECO:0000256" key="9">
    <source>
        <dbReference type="ARBA" id="ARBA00023014"/>
    </source>
</evidence>
<keyword evidence="7" id="KW-0663">Pyridoxal phosphate</keyword>
<name>A0A3B0Y2B6_9ZZZZ</name>
<dbReference type="NCBIfam" id="TIGR03821">
    <property type="entry name" value="EFP_modif_epmB"/>
    <property type="match status" value="1"/>
</dbReference>
<reference evidence="13" key="1">
    <citation type="submission" date="2018-06" db="EMBL/GenBank/DDBJ databases">
        <authorList>
            <person name="Zhirakovskaya E."/>
        </authorList>
    </citation>
    <scope>NUCLEOTIDE SEQUENCE</scope>
</reference>
<dbReference type="InterPro" id="IPR013785">
    <property type="entry name" value="Aldolase_TIM"/>
</dbReference>
<dbReference type="SUPFAM" id="SSF102114">
    <property type="entry name" value="Radical SAM enzymes"/>
    <property type="match status" value="1"/>
</dbReference>
<evidence type="ECO:0000256" key="5">
    <source>
        <dbReference type="ARBA" id="ARBA00022691"/>
    </source>
</evidence>
<dbReference type="GO" id="GO:0046872">
    <property type="term" value="F:metal ion binding"/>
    <property type="evidence" value="ECO:0007669"/>
    <property type="project" value="UniProtKB-KW"/>
</dbReference>
<dbReference type="SFLD" id="SFLDF00314">
    <property type="entry name" value="L-lysine_2_3-aminomutase_(yjeK"/>
    <property type="match status" value="1"/>
</dbReference>
<dbReference type="SFLD" id="SFLDG01070">
    <property type="entry name" value="PLP-dependent"/>
    <property type="match status" value="1"/>
</dbReference>
<dbReference type="Pfam" id="PF04055">
    <property type="entry name" value="Radical_SAM"/>
    <property type="match status" value="1"/>
</dbReference>
<comment type="catalytic activity">
    <reaction evidence="1">
        <text>L-lysine = D-beta-lysine</text>
        <dbReference type="Rhea" id="RHEA:44148"/>
        <dbReference type="ChEBI" id="CHEBI:32551"/>
        <dbReference type="ChEBI" id="CHEBI:84138"/>
    </reaction>
</comment>
<keyword evidence="4" id="KW-0004">4Fe-4S</keyword>
<keyword evidence="8" id="KW-0408">Iron</keyword>
<dbReference type="PIRSF" id="PIRSF004911">
    <property type="entry name" value="DUF160"/>
    <property type="match status" value="1"/>
</dbReference>
<feature type="domain" description="Radical SAM core" evidence="12">
    <location>
        <begin position="107"/>
        <end position="321"/>
    </location>
</feature>
<dbReference type="InterPro" id="IPR022462">
    <property type="entry name" value="EpmB"/>
</dbReference>
<dbReference type="CDD" id="cd01335">
    <property type="entry name" value="Radical_SAM"/>
    <property type="match status" value="1"/>
</dbReference>
<evidence type="ECO:0000256" key="8">
    <source>
        <dbReference type="ARBA" id="ARBA00023004"/>
    </source>
</evidence>
<protein>
    <recommendedName>
        <fullName evidence="3">L-lysine 2,3-aminomutase</fullName>
    </recommendedName>
    <alternativeName>
        <fullName evidence="11">EF-P post-translational modification enzyme B</fullName>
    </alternativeName>
</protein>
<evidence type="ECO:0000256" key="10">
    <source>
        <dbReference type="ARBA" id="ARBA00023235"/>
    </source>
</evidence>
<dbReference type="GO" id="GO:0051539">
    <property type="term" value="F:4 iron, 4 sulfur cluster binding"/>
    <property type="evidence" value="ECO:0007669"/>
    <property type="project" value="UniProtKB-KW"/>
</dbReference>
<keyword evidence="6" id="KW-0479">Metal-binding</keyword>
<dbReference type="InterPro" id="IPR003739">
    <property type="entry name" value="Lys_aminomutase/Glu_NH3_mut"/>
</dbReference>
<evidence type="ECO:0000256" key="1">
    <source>
        <dbReference type="ARBA" id="ARBA00001352"/>
    </source>
</evidence>
<proteinExistence type="predicted"/>
<dbReference type="EMBL" id="UOFK01000046">
    <property type="protein sequence ID" value="VAW73871.1"/>
    <property type="molecule type" value="Genomic_DNA"/>
</dbReference>
<dbReference type="AlphaFoldDB" id="A0A3B0Y2B6"/>
<dbReference type="InterPro" id="IPR058240">
    <property type="entry name" value="rSAM_sf"/>
</dbReference>
<organism evidence="13">
    <name type="scientific">hydrothermal vent metagenome</name>
    <dbReference type="NCBI Taxonomy" id="652676"/>
    <lineage>
        <taxon>unclassified sequences</taxon>
        <taxon>metagenomes</taxon>
        <taxon>ecological metagenomes</taxon>
    </lineage>
</organism>
<keyword evidence="9" id="KW-0411">Iron-sulfur</keyword>
<dbReference type="PANTHER" id="PTHR30538:SF1">
    <property type="entry name" value="L-LYSINE 2,3-AMINOMUTASE"/>
    <property type="match status" value="1"/>
</dbReference>
<dbReference type="NCBIfam" id="TIGR00238">
    <property type="entry name" value="KamA family radical SAM protein"/>
    <property type="match status" value="1"/>
</dbReference>
<evidence type="ECO:0000256" key="4">
    <source>
        <dbReference type="ARBA" id="ARBA00022485"/>
    </source>
</evidence>
<dbReference type="PROSITE" id="PS51918">
    <property type="entry name" value="RADICAL_SAM"/>
    <property type="match status" value="1"/>
</dbReference>
<comment type="cofactor">
    <cofactor evidence="2">
        <name>pyridoxal 5'-phosphate</name>
        <dbReference type="ChEBI" id="CHEBI:597326"/>
    </cofactor>
</comment>